<feature type="transmembrane region" description="Helical" evidence="1">
    <location>
        <begin position="16"/>
        <end position="33"/>
    </location>
</feature>
<reference evidence="2 3" key="1">
    <citation type="submission" date="2018-06" db="EMBL/GenBank/DDBJ databases">
        <title>Comparative genomics reveals the genomic features of Rhizophagus irregularis, R. cerebriforme, R. diaphanum and Gigaspora rosea, and their symbiotic lifestyle signature.</title>
        <authorList>
            <person name="Morin E."/>
            <person name="San Clemente H."/>
            <person name="Chen E.C.H."/>
            <person name="De La Providencia I."/>
            <person name="Hainaut M."/>
            <person name="Kuo A."/>
            <person name="Kohler A."/>
            <person name="Murat C."/>
            <person name="Tang N."/>
            <person name="Roy S."/>
            <person name="Loubradou J."/>
            <person name="Henrissat B."/>
            <person name="Grigoriev I.V."/>
            <person name="Corradi N."/>
            <person name="Roux C."/>
            <person name="Martin F.M."/>
        </authorList>
    </citation>
    <scope>NUCLEOTIDE SEQUENCE [LARGE SCALE GENOMIC DNA]</scope>
    <source>
        <strain evidence="2 3">DAOM 194757</strain>
    </source>
</reference>
<evidence type="ECO:0000313" key="3">
    <source>
        <dbReference type="Proteomes" id="UP000266673"/>
    </source>
</evidence>
<evidence type="ECO:0000313" key="2">
    <source>
        <dbReference type="EMBL" id="RIB13499.1"/>
    </source>
</evidence>
<organism evidence="2 3">
    <name type="scientific">Gigaspora rosea</name>
    <dbReference type="NCBI Taxonomy" id="44941"/>
    <lineage>
        <taxon>Eukaryota</taxon>
        <taxon>Fungi</taxon>
        <taxon>Fungi incertae sedis</taxon>
        <taxon>Mucoromycota</taxon>
        <taxon>Glomeromycotina</taxon>
        <taxon>Glomeromycetes</taxon>
        <taxon>Diversisporales</taxon>
        <taxon>Gigasporaceae</taxon>
        <taxon>Gigaspora</taxon>
    </lineage>
</organism>
<name>A0A397UXN9_9GLOM</name>
<gene>
    <name evidence="2" type="ORF">C2G38_1729209</name>
</gene>
<keyword evidence="1" id="KW-1133">Transmembrane helix</keyword>
<protein>
    <submittedName>
        <fullName evidence="2">Uncharacterized protein</fullName>
    </submittedName>
</protein>
<keyword evidence="3" id="KW-1185">Reference proteome</keyword>
<sequence>MYPKNFITLLTQKKNAFMFVLAVCPFLYFRVLFLNRCIYFSTAVFSGLGSSGFHEIRCVVCTLDHALDHALTAPLRFTRYSCSTYTSILPPKKIFCCNFSRKCNPILPYCSSTYMCTLSKYVPTLFYLGPSFLNRYCYESLNFLYLSNT</sequence>
<keyword evidence="1" id="KW-0812">Transmembrane</keyword>
<accession>A0A397UXN9</accession>
<dbReference type="EMBL" id="QKWP01000919">
    <property type="protein sequence ID" value="RIB13499.1"/>
    <property type="molecule type" value="Genomic_DNA"/>
</dbReference>
<evidence type="ECO:0000256" key="1">
    <source>
        <dbReference type="SAM" id="Phobius"/>
    </source>
</evidence>
<dbReference type="Proteomes" id="UP000266673">
    <property type="component" value="Unassembled WGS sequence"/>
</dbReference>
<dbReference type="AlphaFoldDB" id="A0A397UXN9"/>
<comment type="caution">
    <text evidence="2">The sequence shown here is derived from an EMBL/GenBank/DDBJ whole genome shotgun (WGS) entry which is preliminary data.</text>
</comment>
<keyword evidence="1" id="KW-0472">Membrane</keyword>
<proteinExistence type="predicted"/>